<accession>A0ACA9PHJ7</accession>
<dbReference type="Proteomes" id="UP000789366">
    <property type="component" value="Unassembled WGS sequence"/>
</dbReference>
<organism evidence="1 2">
    <name type="scientific">Cetraspora pellucida</name>
    <dbReference type="NCBI Taxonomy" id="1433469"/>
    <lineage>
        <taxon>Eukaryota</taxon>
        <taxon>Fungi</taxon>
        <taxon>Fungi incertae sedis</taxon>
        <taxon>Mucoromycota</taxon>
        <taxon>Glomeromycotina</taxon>
        <taxon>Glomeromycetes</taxon>
        <taxon>Diversisporales</taxon>
        <taxon>Gigasporaceae</taxon>
        <taxon>Cetraspora</taxon>
    </lineage>
</organism>
<comment type="caution">
    <text evidence="1">The sequence shown here is derived from an EMBL/GenBank/DDBJ whole genome shotgun (WGS) entry which is preliminary data.</text>
</comment>
<name>A0ACA9PHJ7_9GLOM</name>
<dbReference type="EMBL" id="CAJVPW010025583">
    <property type="protein sequence ID" value="CAG8709271.1"/>
    <property type="molecule type" value="Genomic_DNA"/>
</dbReference>
<evidence type="ECO:0000313" key="1">
    <source>
        <dbReference type="EMBL" id="CAG8709271.1"/>
    </source>
</evidence>
<gene>
    <name evidence="1" type="ORF">SPELUC_LOCUS11711</name>
</gene>
<proteinExistence type="predicted"/>
<sequence>MNNLKELKYKHKYKNLKKEKNKLEAKYEEELEELTEKIIALKIENKEFKDKFYTIEKLKKNQKSYTCCDDMSFMTMKKAKKLELKVKSVKENEYCMGVDSQSKIERVSFTMIKFEDIKFLIHFEIGNKVVF</sequence>
<protein>
    <submittedName>
        <fullName evidence="1">17447_t:CDS:1</fullName>
    </submittedName>
</protein>
<evidence type="ECO:0000313" key="2">
    <source>
        <dbReference type="Proteomes" id="UP000789366"/>
    </source>
</evidence>
<keyword evidence="2" id="KW-1185">Reference proteome</keyword>
<reference evidence="1" key="1">
    <citation type="submission" date="2021-06" db="EMBL/GenBank/DDBJ databases">
        <authorList>
            <person name="Kallberg Y."/>
            <person name="Tangrot J."/>
            <person name="Rosling A."/>
        </authorList>
    </citation>
    <scope>NUCLEOTIDE SEQUENCE</scope>
    <source>
        <strain evidence="1">28 12/20/2015</strain>
    </source>
</reference>